<proteinExistence type="predicted"/>
<gene>
    <name evidence="1" type="ORF">FBZ96_111124</name>
</gene>
<protein>
    <submittedName>
        <fullName evidence="1">Uncharacterized protein</fullName>
    </submittedName>
</protein>
<organism evidence="1 2">
    <name type="scientific">Bradyrhizobium stylosanthis</name>
    <dbReference type="NCBI Taxonomy" id="1803665"/>
    <lineage>
        <taxon>Bacteria</taxon>
        <taxon>Pseudomonadati</taxon>
        <taxon>Pseudomonadota</taxon>
        <taxon>Alphaproteobacteria</taxon>
        <taxon>Hyphomicrobiales</taxon>
        <taxon>Nitrobacteraceae</taxon>
        <taxon>Bradyrhizobium</taxon>
    </lineage>
</organism>
<evidence type="ECO:0000313" key="1">
    <source>
        <dbReference type="EMBL" id="TWA92331.1"/>
    </source>
</evidence>
<reference evidence="1 2" key="1">
    <citation type="submission" date="2019-06" db="EMBL/GenBank/DDBJ databases">
        <title>Genomic Encyclopedia of Type Strains, Phase IV (KMG-V): Genome sequencing to study the core and pangenomes of soil and plant-associated prokaryotes.</title>
        <authorList>
            <person name="Whitman W."/>
        </authorList>
    </citation>
    <scope>NUCLEOTIDE SEQUENCE [LARGE SCALE GENOMIC DNA]</scope>
    <source>
        <strain evidence="1 2">BR 510</strain>
    </source>
</reference>
<dbReference type="EMBL" id="VITK01000011">
    <property type="protein sequence ID" value="TWA92331.1"/>
    <property type="molecule type" value="Genomic_DNA"/>
</dbReference>
<sequence length="50" mass="5325">MHTKLPAAATALTNAADARCFGFANDGHRAENESLRRRTGIKIAGEEARG</sequence>
<dbReference type="AlphaFoldDB" id="A0A560D5H7"/>
<comment type="caution">
    <text evidence="1">The sequence shown here is derived from an EMBL/GenBank/DDBJ whole genome shotgun (WGS) entry which is preliminary data.</text>
</comment>
<evidence type="ECO:0000313" key="2">
    <source>
        <dbReference type="Proteomes" id="UP000319949"/>
    </source>
</evidence>
<dbReference type="Proteomes" id="UP000319949">
    <property type="component" value="Unassembled WGS sequence"/>
</dbReference>
<keyword evidence="2" id="KW-1185">Reference proteome</keyword>
<accession>A0A560D5H7</accession>
<name>A0A560D5H7_9BRAD</name>